<dbReference type="InterPro" id="IPR036736">
    <property type="entry name" value="ACP-like_sf"/>
</dbReference>
<dbReference type="AlphaFoldDB" id="A0A7W0CLX5"/>
<keyword evidence="2" id="KW-0456">Lyase</keyword>
<protein>
    <submittedName>
        <fullName evidence="2">Bifunctional isochorismate lyase/aryl carrier protein</fullName>
        <ecNumber evidence="2">3.3.2.1</ecNumber>
    </submittedName>
</protein>
<dbReference type="Pfam" id="PF00550">
    <property type="entry name" value="PP-binding"/>
    <property type="match status" value="1"/>
</dbReference>
<dbReference type="RefSeq" id="WP_181612396.1">
    <property type="nucleotide sequence ID" value="NZ_BAABAM010000005.1"/>
</dbReference>
<accession>A0A7W0CLX5</accession>
<evidence type="ECO:0000313" key="3">
    <source>
        <dbReference type="Proteomes" id="UP000530928"/>
    </source>
</evidence>
<dbReference type="InterPro" id="IPR009081">
    <property type="entry name" value="PP-bd_ACP"/>
</dbReference>
<sequence>MMREYVASLLDGTVPGDDENLFDHGLDSVRLMIVAERLEVDFADLAERPTLRAWVELAGE</sequence>
<reference evidence="2 3" key="1">
    <citation type="submission" date="2020-07" db="EMBL/GenBank/DDBJ databases">
        <title>Genomic Encyclopedia of Type Strains, Phase IV (KMG-IV): sequencing the most valuable type-strain genomes for metagenomic binning, comparative biology and taxonomic classification.</title>
        <authorList>
            <person name="Goeker M."/>
        </authorList>
    </citation>
    <scope>NUCLEOTIDE SEQUENCE [LARGE SCALE GENOMIC DNA]</scope>
    <source>
        <strain evidence="2 3">DSM 45533</strain>
    </source>
</reference>
<dbReference type="EC" id="3.3.2.1" evidence="2"/>
<dbReference type="GO" id="GO:0008908">
    <property type="term" value="F:isochorismatase activity"/>
    <property type="evidence" value="ECO:0007669"/>
    <property type="project" value="UniProtKB-EC"/>
</dbReference>
<dbReference type="SUPFAM" id="SSF47336">
    <property type="entry name" value="ACP-like"/>
    <property type="match status" value="1"/>
</dbReference>
<organism evidence="2 3">
    <name type="scientific">Nonomuraea soli</name>
    <dbReference type="NCBI Taxonomy" id="1032476"/>
    <lineage>
        <taxon>Bacteria</taxon>
        <taxon>Bacillati</taxon>
        <taxon>Actinomycetota</taxon>
        <taxon>Actinomycetes</taxon>
        <taxon>Streptosporangiales</taxon>
        <taxon>Streptosporangiaceae</taxon>
        <taxon>Nonomuraea</taxon>
    </lineage>
</organism>
<dbReference type="Proteomes" id="UP000530928">
    <property type="component" value="Unassembled WGS sequence"/>
</dbReference>
<comment type="caution">
    <text evidence="2">The sequence shown here is derived from an EMBL/GenBank/DDBJ whole genome shotgun (WGS) entry which is preliminary data.</text>
</comment>
<dbReference type="Gene3D" id="1.10.1200.10">
    <property type="entry name" value="ACP-like"/>
    <property type="match status" value="1"/>
</dbReference>
<name>A0A7W0CLX5_9ACTN</name>
<keyword evidence="3" id="KW-1185">Reference proteome</keyword>
<dbReference type="EMBL" id="JACDUR010000005">
    <property type="protein sequence ID" value="MBA2893599.1"/>
    <property type="molecule type" value="Genomic_DNA"/>
</dbReference>
<feature type="domain" description="Carrier" evidence="1">
    <location>
        <begin position="3"/>
        <end position="56"/>
    </location>
</feature>
<evidence type="ECO:0000313" key="2">
    <source>
        <dbReference type="EMBL" id="MBA2893599.1"/>
    </source>
</evidence>
<keyword evidence="2" id="KW-0378">Hydrolase</keyword>
<evidence type="ECO:0000259" key="1">
    <source>
        <dbReference type="Pfam" id="PF00550"/>
    </source>
</evidence>
<dbReference type="GO" id="GO:0016829">
    <property type="term" value="F:lyase activity"/>
    <property type="evidence" value="ECO:0007669"/>
    <property type="project" value="UniProtKB-KW"/>
</dbReference>
<proteinExistence type="predicted"/>
<gene>
    <name evidence="2" type="ORF">HNR30_004960</name>
</gene>